<dbReference type="RefSeq" id="WP_343186073.1">
    <property type="nucleotide sequence ID" value="NZ_JBCITM010000009.1"/>
</dbReference>
<dbReference type="Gene3D" id="3.40.1410.10">
    <property type="entry name" value="Chorismate lyase-like"/>
    <property type="match status" value="1"/>
</dbReference>
<dbReference type="Pfam" id="PF07702">
    <property type="entry name" value="UTRA"/>
    <property type="match status" value="1"/>
</dbReference>
<dbReference type="InterPro" id="IPR011663">
    <property type="entry name" value="UTRA"/>
</dbReference>
<dbReference type="InterPro" id="IPR036390">
    <property type="entry name" value="WH_DNA-bd_sf"/>
</dbReference>
<dbReference type="PANTHER" id="PTHR44846:SF17">
    <property type="entry name" value="GNTR-FAMILY TRANSCRIPTIONAL REGULATOR"/>
    <property type="match status" value="1"/>
</dbReference>
<feature type="domain" description="HTH gntR-type" evidence="4">
    <location>
        <begin position="2"/>
        <end position="70"/>
    </location>
</feature>
<gene>
    <name evidence="5" type="ORF">AAIG11_09690</name>
</gene>
<sequence>MKPSYLRIRDELNRMIEDKQLEVGVRLPSEYEMASRFNVSRETFRAAVKLLEQEGKLLVKHGVGTFIIKPLESIPSSLEKLQSLTSMIRWAGLREGEMKETIRLIKSDTECAKALNLSEGAEVVVIERVRTADSEPVAVTVTIMDAESEAGCLVKKRQHLEGSLFTMLEEELGIFIVRADTEIRVPEGEDPHLSLLQLKNPTPVILLKQIHYDERNVPVFYAYDYLRNDIFSFRVRRERQDM</sequence>
<evidence type="ECO:0000256" key="1">
    <source>
        <dbReference type="ARBA" id="ARBA00023015"/>
    </source>
</evidence>
<dbReference type="SUPFAM" id="SSF46785">
    <property type="entry name" value="Winged helix' DNA-binding domain"/>
    <property type="match status" value="1"/>
</dbReference>
<keyword evidence="2" id="KW-0238">DNA-binding</keyword>
<dbReference type="PANTHER" id="PTHR44846">
    <property type="entry name" value="MANNOSYL-D-GLYCERATE TRANSPORT/METABOLISM SYSTEM REPRESSOR MNGR-RELATED"/>
    <property type="match status" value="1"/>
</dbReference>
<organism evidence="5 6">
    <name type="scientific">Anoxynatronum sibiricum</name>
    <dbReference type="NCBI Taxonomy" id="210623"/>
    <lineage>
        <taxon>Bacteria</taxon>
        <taxon>Bacillati</taxon>
        <taxon>Bacillota</taxon>
        <taxon>Clostridia</taxon>
        <taxon>Eubacteriales</taxon>
        <taxon>Clostridiaceae</taxon>
        <taxon>Anoxynatronum</taxon>
    </lineage>
</organism>
<dbReference type="Gene3D" id="1.10.10.10">
    <property type="entry name" value="Winged helix-like DNA-binding domain superfamily/Winged helix DNA-binding domain"/>
    <property type="match status" value="1"/>
</dbReference>
<evidence type="ECO:0000259" key="4">
    <source>
        <dbReference type="PROSITE" id="PS50949"/>
    </source>
</evidence>
<keyword evidence="6" id="KW-1185">Reference proteome</keyword>
<reference evidence="5 6" key="1">
    <citation type="submission" date="2024-04" db="EMBL/GenBank/DDBJ databases">
        <title>Genome sequencing and metabolic network reconstruction of aminoacids and betaine degradation by Anoxynatronum sibiricum.</title>
        <authorList>
            <person name="Detkova E.N."/>
            <person name="Boltjanskaja Y.V."/>
            <person name="Mardanov A.V."/>
            <person name="Kevbrin V."/>
        </authorList>
    </citation>
    <scope>NUCLEOTIDE SEQUENCE [LARGE SCALE GENOMIC DNA]</scope>
    <source>
        <strain evidence="5 6">Z-7981</strain>
    </source>
</reference>
<dbReference type="SUPFAM" id="SSF64288">
    <property type="entry name" value="Chorismate lyase-like"/>
    <property type="match status" value="1"/>
</dbReference>
<dbReference type="Pfam" id="PF00392">
    <property type="entry name" value="GntR"/>
    <property type="match status" value="1"/>
</dbReference>
<dbReference type="PROSITE" id="PS50949">
    <property type="entry name" value="HTH_GNTR"/>
    <property type="match status" value="1"/>
</dbReference>
<keyword evidence="3" id="KW-0804">Transcription</keyword>
<evidence type="ECO:0000256" key="3">
    <source>
        <dbReference type="ARBA" id="ARBA00023163"/>
    </source>
</evidence>
<protein>
    <submittedName>
        <fullName evidence="5">GntR family transcriptional regulator</fullName>
    </submittedName>
</protein>
<evidence type="ECO:0000313" key="6">
    <source>
        <dbReference type="Proteomes" id="UP001407405"/>
    </source>
</evidence>
<dbReference type="SMART" id="SM00866">
    <property type="entry name" value="UTRA"/>
    <property type="match status" value="1"/>
</dbReference>
<dbReference type="Proteomes" id="UP001407405">
    <property type="component" value="Unassembled WGS sequence"/>
</dbReference>
<dbReference type="PRINTS" id="PR00035">
    <property type="entry name" value="HTHGNTR"/>
</dbReference>
<evidence type="ECO:0000313" key="5">
    <source>
        <dbReference type="EMBL" id="MEN1760746.1"/>
    </source>
</evidence>
<dbReference type="InterPro" id="IPR028978">
    <property type="entry name" value="Chorismate_lyase_/UTRA_dom_sf"/>
</dbReference>
<accession>A0ABU9VUB5</accession>
<dbReference type="SMART" id="SM00345">
    <property type="entry name" value="HTH_GNTR"/>
    <property type="match status" value="1"/>
</dbReference>
<proteinExistence type="predicted"/>
<dbReference type="InterPro" id="IPR036388">
    <property type="entry name" value="WH-like_DNA-bd_sf"/>
</dbReference>
<dbReference type="InterPro" id="IPR000524">
    <property type="entry name" value="Tscrpt_reg_HTH_GntR"/>
</dbReference>
<name>A0ABU9VUB5_9CLOT</name>
<dbReference type="InterPro" id="IPR050679">
    <property type="entry name" value="Bact_HTH_transcr_reg"/>
</dbReference>
<dbReference type="CDD" id="cd07377">
    <property type="entry name" value="WHTH_GntR"/>
    <property type="match status" value="1"/>
</dbReference>
<comment type="caution">
    <text evidence="5">The sequence shown here is derived from an EMBL/GenBank/DDBJ whole genome shotgun (WGS) entry which is preliminary data.</text>
</comment>
<keyword evidence="1" id="KW-0805">Transcription regulation</keyword>
<dbReference type="EMBL" id="JBCITM010000009">
    <property type="protein sequence ID" value="MEN1760746.1"/>
    <property type="molecule type" value="Genomic_DNA"/>
</dbReference>
<evidence type="ECO:0000256" key="2">
    <source>
        <dbReference type="ARBA" id="ARBA00023125"/>
    </source>
</evidence>